<feature type="non-terminal residue" evidence="1">
    <location>
        <position position="1"/>
    </location>
</feature>
<organism evidence="1">
    <name type="scientific">marine sediment metagenome</name>
    <dbReference type="NCBI Taxonomy" id="412755"/>
    <lineage>
        <taxon>unclassified sequences</taxon>
        <taxon>metagenomes</taxon>
        <taxon>ecological metagenomes</taxon>
    </lineage>
</organism>
<evidence type="ECO:0000313" key="1">
    <source>
        <dbReference type="EMBL" id="KKM72951.1"/>
    </source>
</evidence>
<protein>
    <submittedName>
        <fullName evidence="1">Uncharacterized protein</fullName>
    </submittedName>
</protein>
<proteinExistence type="predicted"/>
<dbReference type="EMBL" id="LAZR01009381">
    <property type="protein sequence ID" value="KKM72951.1"/>
    <property type="molecule type" value="Genomic_DNA"/>
</dbReference>
<gene>
    <name evidence="1" type="ORF">LCGC14_1415470</name>
</gene>
<comment type="caution">
    <text evidence="1">The sequence shown here is derived from an EMBL/GenBank/DDBJ whole genome shotgun (WGS) entry which is preliminary data.</text>
</comment>
<sequence length="109" mass="11074">WPGFALGSVFGVGLPVNTVGAQLPGIPTLDPQSWSDWWDLKMAACAAGEAACSPLQGGGVMDQTTFDNMLAASPFAAAVHPFSVTVTLTRAQALDAGDVTITGTTGPPQ</sequence>
<reference evidence="1" key="1">
    <citation type="journal article" date="2015" name="Nature">
        <title>Complex archaea that bridge the gap between prokaryotes and eukaryotes.</title>
        <authorList>
            <person name="Spang A."/>
            <person name="Saw J.H."/>
            <person name="Jorgensen S.L."/>
            <person name="Zaremba-Niedzwiedzka K."/>
            <person name="Martijn J."/>
            <person name="Lind A.E."/>
            <person name="van Eijk R."/>
            <person name="Schleper C."/>
            <person name="Guy L."/>
            <person name="Ettema T.J."/>
        </authorList>
    </citation>
    <scope>NUCLEOTIDE SEQUENCE</scope>
</reference>
<accession>A0A0F9KE58</accession>
<dbReference type="AlphaFoldDB" id="A0A0F9KE58"/>
<name>A0A0F9KE58_9ZZZZ</name>